<evidence type="ECO:0000256" key="1">
    <source>
        <dbReference type="ARBA" id="ARBA00001726"/>
    </source>
</evidence>
<evidence type="ECO:0000256" key="4">
    <source>
        <dbReference type="ARBA" id="ARBA00013186"/>
    </source>
</evidence>
<dbReference type="PANTHER" id="PTHR22789">
    <property type="entry name" value="FUCULOSE PHOSPHATE ALDOLASE"/>
    <property type="match status" value="1"/>
</dbReference>
<dbReference type="OrthoDB" id="9794581at2"/>
<dbReference type="EC" id="5.1.3.4" evidence="4"/>
<comment type="cofactor">
    <cofactor evidence="2">
        <name>Zn(2+)</name>
        <dbReference type="ChEBI" id="CHEBI:29105"/>
    </cofactor>
</comment>
<evidence type="ECO:0000259" key="9">
    <source>
        <dbReference type="SMART" id="SM01007"/>
    </source>
</evidence>
<dbReference type="Proteomes" id="UP000009222">
    <property type="component" value="Chromosome"/>
</dbReference>
<gene>
    <name evidence="10" type="ordered locus">TREAZ_1785</name>
</gene>
<dbReference type="SMART" id="SM01007">
    <property type="entry name" value="Aldolase_II"/>
    <property type="match status" value="1"/>
</dbReference>
<keyword evidence="7 10" id="KW-0413">Isomerase</keyword>
<evidence type="ECO:0000256" key="7">
    <source>
        <dbReference type="ARBA" id="ARBA00023235"/>
    </source>
</evidence>
<evidence type="ECO:0000256" key="2">
    <source>
        <dbReference type="ARBA" id="ARBA00001947"/>
    </source>
</evidence>
<dbReference type="STRING" id="545695.TREAZ_1785"/>
<dbReference type="FunCoup" id="F5YC19">
    <property type="interactions" value="77"/>
</dbReference>
<dbReference type="NCBIfam" id="NF006047">
    <property type="entry name" value="PRK08193.1"/>
    <property type="match status" value="1"/>
</dbReference>
<keyword evidence="5" id="KW-0479">Metal-binding</keyword>
<keyword evidence="11" id="KW-1185">Reference proteome</keyword>
<dbReference type="GO" id="GO:0019323">
    <property type="term" value="P:pentose catabolic process"/>
    <property type="evidence" value="ECO:0007669"/>
    <property type="project" value="TreeGrafter"/>
</dbReference>
<evidence type="ECO:0000256" key="6">
    <source>
        <dbReference type="ARBA" id="ARBA00022833"/>
    </source>
</evidence>
<dbReference type="EMBL" id="CP001841">
    <property type="protein sequence ID" value="AEF80283.1"/>
    <property type="molecule type" value="Genomic_DNA"/>
</dbReference>
<dbReference type="InterPro" id="IPR050197">
    <property type="entry name" value="Aldolase_class_II_sugar_metab"/>
</dbReference>
<dbReference type="InterPro" id="IPR036409">
    <property type="entry name" value="Aldolase_II/adducin_N_sf"/>
</dbReference>
<reference evidence="10 11" key="2">
    <citation type="journal article" date="2011" name="ISME J.">
        <title>RNA-seq reveals cooperative metabolic interactions between two termite-gut spirochete species in co-culture.</title>
        <authorList>
            <person name="Rosenthal A.Z."/>
            <person name="Matson E.G."/>
            <person name="Eldar A."/>
            <person name="Leadbetter J.R."/>
        </authorList>
    </citation>
    <scope>NUCLEOTIDE SEQUENCE [LARGE SCALE GENOMIC DNA]</scope>
    <source>
        <strain evidence="11">ATCC BAA-888 / DSM 13862 / ZAS-9</strain>
    </source>
</reference>
<dbReference type="HOGENOM" id="CLU_006033_5_0_12"/>
<dbReference type="InParanoid" id="F5YC19"/>
<dbReference type="Pfam" id="PF00596">
    <property type="entry name" value="Aldolase_II"/>
    <property type="match status" value="1"/>
</dbReference>
<dbReference type="FunFam" id="3.40.225.10:FF:000001">
    <property type="entry name" value="L-ribulose-5-phosphate 4-epimerase UlaF"/>
    <property type="match status" value="1"/>
</dbReference>
<evidence type="ECO:0000256" key="8">
    <source>
        <dbReference type="ARBA" id="ARBA00023277"/>
    </source>
</evidence>
<organism evidence="10 11">
    <name type="scientific">Leadbettera azotonutricia (strain ATCC BAA-888 / DSM 13862 / ZAS-9)</name>
    <name type="common">Treponema azotonutricium</name>
    <dbReference type="NCBI Taxonomy" id="545695"/>
    <lineage>
        <taxon>Bacteria</taxon>
        <taxon>Pseudomonadati</taxon>
        <taxon>Spirochaetota</taxon>
        <taxon>Spirochaetia</taxon>
        <taxon>Spirochaetales</taxon>
        <taxon>Breznakiellaceae</taxon>
        <taxon>Leadbettera</taxon>
    </lineage>
</organism>
<dbReference type="InterPro" id="IPR001303">
    <property type="entry name" value="Aldolase_II/adducin_N"/>
</dbReference>
<dbReference type="eggNOG" id="COG0235">
    <property type="taxonomic scope" value="Bacteria"/>
</dbReference>
<dbReference type="SUPFAM" id="SSF53639">
    <property type="entry name" value="AraD/HMP-PK domain-like"/>
    <property type="match status" value="1"/>
</dbReference>
<dbReference type="GO" id="GO:0016832">
    <property type="term" value="F:aldehyde-lyase activity"/>
    <property type="evidence" value="ECO:0007669"/>
    <property type="project" value="TreeGrafter"/>
</dbReference>
<dbReference type="AlphaFoldDB" id="F5YC19"/>
<evidence type="ECO:0000313" key="11">
    <source>
        <dbReference type="Proteomes" id="UP000009222"/>
    </source>
</evidence>
<evidence type="ECO:0000256" key="5">
    <source>
        <dbReference type="ARBA" id="ARBA00022723"/>
    </source>
</evidence>
<dbReference type="KEGG" id="taz:TREAZ_1785"/>
<comment type="similarity">
    <text evidence="3">Belongs to the aldolase class II family. AraD/FucA subfamily.</text>
</comment>
<reference evidence="11" key="1">
    <citation type="submission" date="2009-12" db="EMBL/GenBank/DDBJ databases">
        <title>Complete sequence of Treponema azotonutricium strain ZAS-9.</title>
        <authorList>
            <person name="Tetu S.G."/>
            <person name="Matson E."/>
            <person name="Ren Q."/>
            <person name="Seshadri R."/>
            <person name="Elbourne L."/>
            <person name="Hassan K.A."/>
            <person name="Durkin A."/>
            <person name="Radune D."/>
            <person name="Mohamoud Y."/>
            <person name="Shay R."/>
            <person name="Jin S."/>
            <person name="Zhang X."/>
            <person name="Lucey K."/>
            <person name="Ballor N.R."/>
            <person name="Ottesen E."/>
            <person name="Rosenthal R."/>
            <person name="Allen A."/>
            <person name="Leadbetter J.R."/>
            <person name="Paulsen I.T."/>
        </authorList>
    </citation>
    <scope>NUCLEOTIDE SEQUENCE [LARGE SCALE GENOMIC DNA]</scope>
    <source>
        <strain evidence="11">ATCC BAA-888 / DSM 13862 / ZAS-9</strain>
    </source>
</reference>
<protein>
    <recommendedName>
        <fullName evidence="4">L-ribulose-5-phosphate 4-epimerase</fullName>
        <ecNumber evidence="4">5.1.3.4</ecNumber>
    </recommendedName>
</protein>
<dbReference type="RefSeq" id="WP_015710245.1">
    <property type="nucleotide sequence ID" value="NC_015577.1"/>
</dbReference>
<keyword evidence="8" id="KW-0119">Carbohydrate metabolism</keyword>
<feature type="domain" description="Class II aldolase/adducin N-terminal" evidence="9">
    <location>
        <begin position="10"/>
        <end position="208"/>
    </location>
</feature>
<evidence type="ECO:0000256" key="3">
    <source>
        <dbReference type="ARBA" id="ARBA00010037"/>
    </source>
</evidence>
<proteinExistence type="inferred from homology"/>
<comment type="catalytic activity">
    <reaction evidence="1">
        <text>L-ribulose 5-phosphate = D-xylulose 5-phosphate</text>
        <dbReference type="Rhea" id="RHEA:22368"/>
        <dbReference type="ChEBI" id="CHEBI:57737"/>
        <dbReference type="ChEBI" id="CHEBI:58226"/>
        <dbReference type="EC" id="5.1.3.4"/>
    </reaction>
</comment>
<accession>F5YC19</accession>
<keyword evidence="6" id="KW-0862">Zinc</keyword>
<dbReference type="PANTHER" id="PTHR22789:SF8">
    <property type="entry name" value="L-RIBULOSE-5-PHOSPHATE 4-EPIMERASE SGBE"/>
    <property type="match status" value="1"/>
</dbReference>
<name>F5YC19_LEAAZ</name>
<dbReference type="GO" id="GO:0046872">
    <property type="term" value="F:metal ion binding"/>
    <property type="evidence" value="ECO:0007669"/>
    <property type="project" value="UniProtKB-KW"/>
</dbReference>
<evidence type="ECO:0000313" key="10">
    <source>
        <dbReference type="EMBL" id="AEF80283.1"/>
    </source>
</evidence>
<dbReference type="Gene3D" id="3.40.225.10">
    <property type="entry name" value="Class II aldolase/adducin N-terminal domain"/>
    <property type="match status" value="1"/>
</dbReference>
<dbReference type="GO" id="GO:0008742">
    <property type="term" value="F:L-ribulose-phosphate 4-epimerase activity"/>
    <property type="evidence" value="ECO:0007669"/>
    <property type="project" value="UniProtKB-EC"/>
</dbReference>
<dbReference type="GO" id="GO:0005829">
    <property type="term" value="C:cytosol"/>
    <property type="evidence" value="ECO:0007669"/>
    <property type="project" value="TreeGrafter"/>
</dbReference>
<sequence>MADIYKTLKEEAWEANMEIPRRSLAIYTWGNVSAFDPARAVFAIKPSGVAYDVLKAEDLVVVDLEGKVADGKLNPSSDTETHRVLYREFVRLASAGSSAIKGITHTHSTYAVAFAQAKRPVLVFGTTHADHGAEEIPCTEYMDAEAVQNNYELETGNLIVDTFKKQNKNPLHMPMILVAGHGPFAWGKDAAQSVYHAAVLEEVCKMAHLTLALDPHAKPLPEHLIRKHWERKHGPNAYYGQKKK</sequence>